<evidence type="ECO:0000313" key="3">
    <source>
        <dbReference type="Proteomes" id="UP001519362"/>
    </source>
</evidence>
<proteinExistence type="predicted"/>
<dbReference type="EMBL" id="JAGIOL010000001">
    <property type="protein sequence ID" value="MBP2435800.1"/>
    <property type="molecule type" value="Genomic_DNA"/>
</dbReference>
<comment type="caution">
    <text evidence="2">The sequence shown here is derived from an EMBL/GenBank/DDBJ whole genome shotgun (WGS) entry which is preliminary data.</text>
</comment>
<reference evidence="2 3" key="1">
    <citation type="submission" date="2021-03" db="EMBL/GenBank/DDBJ databases">
        <title>Sequencing the genomes of 1000 actinobacteria strains.</title>
        <authorList>
            <person name="Klenk H.-P."/>
        </authorList>
    </citation>
    <scope>NUCLEOTIDE SEQUENCE [LARGE SCALE GENOMIC DNA]</scope>
    <source>
        <strain evidence="2 3">DSM 24221</strain>
    </source>
</reference>
<keyword evidence="1" id="KW-0732">Signal</keyword>
<organism evidence="2 3">
    <name type="scientific">Microbacterium amylolyticum</name>
    <dbReference type="NCBI Taxonomy" id="936337"/>
    <lineage>
        <taxon>Bacteria</taxon>
        <taxon>Bacillati</taxon>
        <taxon>Actinomycetota</taxon>
        <taxon>Actinomycetes</taxon>
        <taxon>Micrococcales</taxon>
        <taxon>Microbacteriaceae</taxon>
        <taxon>Microbacterium</taxon>
    </lineage>
</organism>
<feature type="chain" id="PRO_5047408528" evidence="1">
    <location>
        <begin position="25"/>
        <end position="316"/>
    </location>
</feature>
<dbReference type="PROSITE" id="PS51257">
    <property type="entry name" value="PROKAR_LIPOPROTEIN"/>
    <property type="match status" value="1"/>
</dbReference>
<keyword evidence="3" id="KW-1185">Reference proteome</keyword>
<name>A0ABS4ZEU1_9MICO</name>
<evidence type="ECO:0000256" key="1">
    <source>
        <dbReference type="SAM" id="SignalP"/>
    </source>
</evidence>
<dbReference type="RefSeq" id="WP_165131894.1">
    <property type="nucleotide sequence ID" value="NZ_CP049253.1"/>
</dbReference>
<dbReference type="GO" id="GO:0003755">
    <property type="term" value="F:peptidyl-prolyl cis-trans isomerase activity"/>
    <property type="evidence" value="ECO:0007669"/>
    <property type="project" value="UniProtKB-EC"/>
</dbReference>
<sequence length="316" mass="32182">MRKTTAVASVIGMSALALVGCSSAAVTPESCGRVANTSPTLLSAFEVSDQVGTPPTASFPKPFVAASPEHMDVVTGSGAVIESLDQAVYFDLTLFDGVTGVAVPFTGYTDEDWRVSNLGALIAEVPGLEDAFLCASEGSRVVAALGAEGGSEALSMSAMQATGQLIDPAHTIAVVDINRVLPASADGSPVYNAGHGMPSVIRTPAGVPGVTVPRGAAPSETRTQTLLKGDGDELGADEVFIGQILTVQWDTGRVVSSTWADEALQVSPVENLPEDVRGAVIGATAGSQVMTVVPDADHGALVYVIDILGTSDMPAM</sequence>
<gene>
    <name evidence="2" type="ORF">JOF34_000386</name>
</gene>
<accession>A0ABS4ZEU1</accession>
<evidence type="ECO:0000313" key="2">
    <source>
        <dbReference type="EMBL" id="MBP2435800.1"/>
    </source>
</evidence>
<dbReference type="EC" id="5.2.1.8" evidence="2"/>
<dbReference type="Proteomes" id="UP001519362">
    <property type="component" value="Unassembled WGS sequence"/>
</dbReference>
<keyword evidence="2" id="KW-0413">Isomerase</keyword>
<feature type="signal peptide" evidence="1">
    <location>
        <begin position="1"/>
        <end position="24"/>
    </location>
</feature>
<protein>
    <submittedName>
        <fullName evidence="2">Peptidylprolyl isomerase</fullName>
        <ecNumber evidence="2">5.2.1.8</ecNumber>
    </submittedName>
</protein>